<comment type="caution">
    <text evidence="3">The sequence shown here is derived from an EMBL/GenBank/DDBJ whole genome shotgun (WGS) entry which is preliminary data.</text>
</comment>
<feature type="signal peptide" evidence="1">
    <location>
        <begin position="1"/>
        <end position="21"/>
    </location>
</feature>
<evidence type="ECO:0000256" key="1">
    <source>
        <dbReference type="SAM" id="SignalP"/>
    </source>
</evidence>
<proteinExistence type="predicted"/>
<dbReference type="NCBIfam" id="NF045609">
    <property type="entry name" value="EpsI_type_B"/>
    <property type="match status" value="1"/>
</dbReference>
<dbReference type="InterPro" id="IPR014263">
    <property type="entry name" value="Methanolan_biosynth_EpsI"/>
</dbReference>
<accession>A0ABR7UEW0</accession>
<dbReference type="InterPro" id="IPR054653">
    <property type="entry name" value="EpsI_type_B_pred"/>
</dbReference>
<feature type="domain" description="Methanolan biosynthesis EpsI" evidence="2">
    <location>
        <begin position="12"/>
        <end position="222"/>
    </location>
</feature>
<reference evidence="3 4" key="1">
    <citation type="journal article" date="2020" name="Arch. Microbiol.">
        <title>Bradyrhizobium campsiandrae sp. nov., a nitrogen-fixing bacterial strain isolated from a native leguminous tree from the Amazon adapted to flooded conditions.</title>
        <authorList>
            <person name="Cabral Michel D."/>
            <person name="Martins da Costa E."/>
            <person name="Azarias Guimaraes A."/>
            <person name="Soares de Carvalho T."/>
            <person name="Santos de Castro Caputo P."/>
            <person name="Willems A."/>
            <person name="de Souza Moreira F.M."/>
        </authorList>
    </citation>
    <scope>NUCLEOTIDE SEQUENCE [LARGE SCALE GENOMIC DNA]</scope>
    <source>
        <strain evidence="4">INPA 384B</strain>
    </source>
</reference>
<sequence>MKSSRVGVVLASIAIAGTAIAAEVFAPHQLMARTAASQSLETVIPKQFGAWKLVPEISPVKPVDPEAYVESPDPLSAKVYSQEVARGYTDGQGHIVMFLVAYGPVQNYKLKAHRPEICYTANGFRVSEKSSGALDVSNNSLKITRLIAERESRYEPITYWMKVGNDISNGVVDNQLSRLKYGLQGIIPDGALIRVSTIGLAKDASFKLQDQFIRELLAALPPQEQGFFLGKS</sequence>
<organism evidence="3 4">
    <name type="scientific">Bradyrhizobium campsiandrae</name>
    <dbReference type="NCBI Taxonomy" id="1729892"/>
    <lineage>
        <taxon>Bacteria</taxon>
        <taxon>Pseudomonadati</taxon>
        <taxon>Pseudomonadota</taxon>
        <taxon>Alphaproteobacteria</taxon>
        <taxon>Hyphomicrobiales</taxon>
        <taxon>Nitrobacteraceae</taxon>
        <taxon>Bradyrhizobium</taxon>
    </lineage>
</organism>
<keyword evidence="4" id="KW-1185">Reference proteome</keyword>
<evidence type="ECO:0000313" key="4">
    <source>
        <dbReference type="Proteomes" id="UP000639516"/>
    </source>
</evidence>
<dbReference type="Proteomes" id="UP000639516">
    <property type="component" value="Unassembled WGS sequence"/>
</dbReference>
<protein>
    <submittedName>
        <fullName evidence="3">EpsI family protein</fullName>
    </submittedName>
</protein>
<dbReference type="EMBL" id="JAATTO010000050">
    <property type="protein sequence ID" value="MBC9982402.1"/>
    <property type="molecule type" value="Genomic_DNA"/>
</dbReference>
<dbReference type="RefSeq" id="WP_188099867.1">
    <property type="nucleotide sequence ID" value="NZ_JAANIH010000015.1"/>
</dbReference>
<dbReference type="InterPro" id="IPR054654">
    <property type="entry name" value="EpsI_type_V_pred"/>
</dbReference>
<dbReference type="NCBIfam" id="NF045608">
    <property type="entry name" value="EpsI_type_V"/>
    <property type="match status" value="1"/>
</dbReference>
<name>A0ABR7UEW0_9BRAD</name>
<gene>
    <name evidence="3" type="primary">epsI</name>
    <name evidence="3" type="ORF">HA482_29780</name>
</gene>
<dbReference type="NCBIfam" id="TIGR02914">
    <property type="entry name" value="EpsI_fam"/>
    <property type="match status" value="1"/>
</dbReference>
<dbReference type="Pfam" id="PF11984">
    <property type="entry name" value="DUF3485"/>
    <property type="match status" value="1"/>
</dbReference>
<evidence type="ECO:0000259" key="2">
    <source>
        <dbReference type="Pfam" id="PF11984"/>
    </source>
</evidence>
<keyword evidence="1" id="KW-0732">Signal</keyword>
<evidence type="ECO:0000313" key="3">
    <source>
        <dbReference type="EMBL" id="MBC9982402.1"/>
    </source>
</evidence>
<feature type="chain" id="PRO_5045911331" evidence="1">
    <location>
        <begin position="22"/>
        <end position="232"/>
    </location>
</feature>